<accession>W1P075</accession>
<dbReference type="Proteomes" id="UP000017836">
    <property type="component" value="Unassembled WGS sequence"/>
</dbReference>
<dbReference type="HOGENOM" id="CLU_1604933_0_0_1"/>
<organism evidence="1 2">
    <name type="scientific">Amborella trichopoda</name>
    <dbReference type="NCBI Taxonomy" id="13333"/>
    <lineage>
        <taxon>Eukaryota</taxon>
        <taxon>Viridiplantae</taxon>
        <taxon>Streptophyta</taxon>
        <taxon>Embryophyta</taxon>
        <taxon>Tracheophyta</taxon>
        <taxon>Spermatophyta</taxon>
        <taxon>Magnoliopsida</taxon>
        <taxon>Amborellales</taxon>
        <taxon>Amborellaceae</taxon>
        <taxon>Amborella</taxon>
    </lineage>
</organism>
<protein>
    <submittedName>
        <fullName evidence="1">Uncharacterized protein</fullName>
    </submittedName>
</protein>
<sequence length="166" mass="18702">MKRSLPHHTHFDSPEISLVKTFTLSINFNEFLKPFPLFPSNEELVHPTRPSPRATKAGRAMIARHSIEIPKHVEGRIITQSDGPDPGKAALVLSHEKGPAFRCHVTHRNFAISRRCRNPADGASTSWPFRGGGRGRIFGARIREGPHVWRGEREYSQDPTAAHFEK</sequence>
<dbReference type="EMBL" id="KI394767">
    <property type="protein sequence ID" value="ERN00966.1"/>
    <property type="molecule type" value="Genomic_DNA"/>
</dbReference>
<dbReference type="AlphaFoldDB" id="W1P075"/>
<dbReference type="Gramene" id="ERN00966">
    <property type="protein sequence ID" value="ERN00966"/>
    <property type="gene ID" value="AMTR_s00002p00086760"/>
</dbReference>
<proteinExistence type="predicted"/>
<name>W1P075_AMBTC</name>
<evidence type="ECO:0000313" key="1">
    <source>
        <dbReference type="EMBL" id="ERN00966.1"/>
    </source>
</evidence>
<reference evidence="2" key="1">
    <citation type="journal article" date="2013" name="Science">
        <title>The Amborella genome and the evolution of flowering plants.</title>
        <authorList>
            <consortium name="Amborella Genome Project"/>
        </authorList>
    </citation>
    <scope>NUCLEOTIDE SEQUENCE [LARGE SCALE GENOMIC DNA]</scope>
</reference>
<keyword evidence="2" id="KW-1185">Reference proteome</keyword>
<gene>
    <name evidence="1" type="ORF">AMTR_s00002p00086760</name>
</gene>
<evidence type="ECO:0000313" key="2">
    <source>
        <dbReference type="Proteomes" id="UP000017836"/>
    </source>
</evidence>